<name>A0A3A4RD49_9BACT</name>
<organism evidence="2 3">
    <name type="scientific">Candidatus Auribacter fodinae</name>
    <dbReference type="NCBI Taxonomy" id="2093366"/>
    <lineage>
        <taxon>Bacteria</taxon>
        <taxon>Pseudomonadati</taxon>
        <taxon>Candidatus Auribacterota</taxon>
        <taxon>Candidatus Auribacteria</taxon>
        <taxon>Candidatus Auribacterales</taxon>
        <taxon>Candidatus Auribacteraceae</taxon>
        <taxon>Candidatus Auribacter</taxon>
    </lineage>
</organism>
<evidence type="ECO:0000313" key="3">
    <source>
        <dbReference type="Proteomes" id="UP000266426"/>
    </source>
</evidence>
<reference evidence="2 3" key="1">
    <citation type="journal article" date="2017" name="ISME J.">
        <title>Energy and carbon metabolisms in a deep terrestrial subsurface fluid microbial community.</title>
        <authorList>
            <person name="Momper L."/>
            <person name="Jungbluth S.P."/>
            <person name="Lee M.D."/>
            <person name="Amend J.P."/>
        </authorList>
    </citation>
    <scope>NUCLEOTIDE SEQUENCE [LARGE SCALE GENOMIC DNA]</scope>
    <source>
        <strain evidence="2">SURF_26</strain>
    </source>
</reference>
<feature type="domain" description="Xylose isomerase-like TIM barrel" evidence="1">
    <location>
        <begin position="23"/>
        <end position="304"/>
    </location>
</feature>
<dbReference type="GO" id="GO:0016853">
    <property type="term" value="F:isomerase activity"/>
    <property type="evidence" value="ECO:0007669"/>
    <property type="project" value="UniProtKB-KW"/>
</dbReference>
<protein>
    <submittedName>
        <fullName evidence="2">Sugar phosphate isomerase/epimerase</fullName>
    </submittedName>
</protein>
<dbReference type="SUPFAM" id="SSF51658">
    <property type="entry name" value="Xylose isomerase-like"/>
    <property type="match status" value="1"/>
</dbReference>
<evidence type="ECO:0000259" key="1">
    <source>
        <dbReference type="Pfam" id="PF01261"/>
    </source>
</evidence>
<dbReference type="InterPro" id="IPR036237">
    <property type="entry name" value="Xyl_isomerase-like_sf"/>
</dbReference>
<dbReference type="Gene3D" id="3.20.20.150">
    <property type="entry name" value="Divalent-metal-dependent TIM barrel enzymes"/>
    <property type="match status" value="1"/>
</dbReference>
<evidence type="ECO:0000313" key="2">
    <source>
        <dbReference type="EMBL" id="RJP60268.1"/>
    </source>
</evidence>
<dbReference type="Proteomes" id="UP000266426">
    <property type="component" value="Unassembled WGS sequence"/>
</dbReference>
<dbReference type="Pfam" id="PF01261">
    <property type="entry name" value="AP_endonuc_2"/>
    <property type="match status" value="1"/>
</dbReference>
<dbReference type="AlphaFoldDB" id="A0A3A4RD49"/>
<sequence>MIDNLSLSTSWLSWRIPDVDTMVDEIKSYGFKQVELDFSLRKPAVDRFIELVDQNIISVSSVHNFCPIPDDPDIDYVSPDIFPISSANEDIRAKGVKYTFQTIDYAERLGARAVVVHSGKIPLKKDLSSKLMELLENGKQDSRKYLRTKIKLLKQRDKLRQEYMDYLLASFDKINEYAVLKGIKIGIENRFHVHEMPDIEEMDHILNTFKGGNLFYWHDIGHAQMMDNLGIFYHEEYVKFFKNRIAGTHIHDIVRTSDHRAPGTGAFEFERVRDFLSQNIIKVIEIHHPTSPKELENGILFLKKYYERINRHEEKNISDN</sequence>
<dbReference type="InterPro" id="IPR013022">
    <property type="entry name" value="Xyl_isomerase-like_TIM-brl"/>
</dbReference>
<accession>A0A3A4RD49</accession>
<gene>
    <name evidence="2" type="ORF">C4541_04270</name>
</gene>
<dbReference type="EMBL" id="QZJZ01000031">
    <property type="protein sequence ID" value="RJP60268.1"/>
    <property type="molecule type" value="Genomic_DNA"/>
</dbReference>
<keyword evidence="2" id="KW-0413">Isomerase</keyword>
<dbReference type="InterPro" id="IPR050312">
    <property type="entry name" value="IolE/XylAMocC-like"/>
</dbReference>
<comment type="caution">
    <text evidence="2">The sequence shown here is derived from an EMBL/GenBank/DDBJ whole genome shotgun (WGS) entry which is preliminary data.</text>
</comment>
<dbReference type="PANTHER" id="PTHR12110">
    <property type="entry name" value="HYDROXYPYRUVATE ISOMERASE"/>
    <property type="match status" value="1"/>
</dbReference>
<proteinExistence type="predicted"/>